<dbReference type="Gramene" id="ONIVA01G47400.1">
    <property type="protein sequence ID" value="ONIVA01G47400.1"/>
    <property type="gene ID" value="ONIVA01G47400"/>
</dbReference>
<dbReference type="Proteomes" id="UP000006591">
    <property type="component" value="Chromosome 1"/>
</dbReference>
<evidence type="ECO:0000256" key="1">
    <source>
        <dbReference type="SAM" id="Phobius"/>
    </source>
</evidence>
<protein>
    <submittedName>
        <fullName evidence="2">Uncharacterized protein</fullName>
    </submittedName>
</protein>
<reference evidence="2" key="1">
    <citation type="submission" date="2015-04" db="UniProtKB">
        <authorList>
            <consortium name="EnsemblPlants"/>
        </authorList>
    </citation>
    <scope>IDENTIFICATION</scope>
    <source>
        <strain evidence="2">SL10</strain>
    </source>
</reference>
<evidence type="ECO:0000313" key="2">
    <source>
        <dbReference type="EnsemblPlants" id="ONIVA01G47400.1"/>
    </source>
</evidence>
<keyword evidence="1" id="KW-0472">Membrane</keyword>
<name>A0A0E0FXS3_ORYNI</name>
<evidence type="ECO:0000313" key="3">
    <source>
        <dbReference type="Proteomes" id="UP000006591"/>
    </source>
</evidence>
<keyword evidence="1" id="KW-0812">Transmembrane</keyword>
<sequence length="121" mass="13386">MAAAMIRRYGVPLREKLTRSARHGSQMAGGYGVEWFQVVYGKAEQASAVLSQHDLVRESGESLILERRKKIGTHNIRHLWMIAAFAMSGYLFGAGVATLIKGNNRRTPEAAGTKEDTTDEH</sequence>
<dbReference type="OMA" id="APMILRY"/>
<proteinExistence type="predicted"/>
<reference evidence="2" key="2">
    <citation type="submission" date="2018-04" db="EMBL/GenBank/DDBJ databases">
        <title>OnivRS2 (Oryza nivara Reference Sequence Version 2).</title>
        <authorList>
            <person name="Zhang J."/>
            <person name="Kudrna D."/>
            <person name="Lee S."/>
            <person name="Talag J."/>
            <person name="Rajasekar S."/>
            <person name="Welchert J."/>
            <person name="Hsing Y.-I."/>
            <person name="Wing R.A."/>
        </authorList>
    </citation>
    <scope>NUCLEOTIDE SEQUENCE [LARGE SCALE GENOMIC DNA]</scope>
</reference>
<accession>A0A0E0FXS3</accession>
<dbReference type="AlphaFoldDB" id="A0A0E0FXS3"/>
<feature type="transmembrane region" description="Helical" evidence="1">
    <location>
        <begin position="78"/>
        <end position="100"/>
    </location>
</feature>
<keyword evidence="1" id="KW-1133">Transmembrane helix</keyword>
<keyword evidence="3" id="KW-1185">Reference proteome</keyword>
<organism evidence="2">
    <name type="scientific">Oryza nivara</name>
    <name type="common">Indian wild rice</name>
    <name type="synonym">Oryza sativa f. spontanea</name>
    <dbReference type="NCBI Taxonomy" id="4536"/>
    <lineage>
        <taxon>Eukaryota</taxon>
        <taxon>Viridiplantae</taxon>
        <taxon>Streptophyta</taxon>
        <taxon>Embryophyta</taxon>
        <taxon>Tracheophyta</taxon>
        <taxon>Spermatophyta</taxon>
        <taxon>Magnoliopsida</taxon>
        <taxon>Liliopsida</taxon>
        <taxon>Poales</taxon>
        <taxon>Poaceae</taxon>
        <taxon>BOP clade</taxon>
        <taxon>Oryzoideae</taxon>
        <taxon>Oryzeae</taxon>
        <taxon>Oryzinae</taxon>
        <taxon>Oryza</taxon>
    </lineage>
</organism>
<dbReference type="HOGENOM" id="CLU_2088664_0_0_1"/>
<dbReference type="EnsemblPlants" id="ONIVA01G47400.1">
    <property type="protein sequence ID" value="ONIVA01G47400.1"/>
    <property type="gene ID" value="ONIVA01G47400"/>
</dbReference>